<dbReference type="PROSITE" id="PS50206">
    <property type="entry name" value="RHODANESE_3"/>
    <property type="match status" value="2"/>
</dbReference>
<evidence type="ECO:0000313" key="3">
    <source>
        <dbReference type="EMBL" id="AWB34784.1"/>
    </source>
</evidence>
<dbReference type="Pfam" id="PF00581">
    <property type="entry name" value="Rhodanese"/>
    <property type="match status" value="1"/>
</dbReference>
<dbReference type="RefSeq" id="WP_108622194.1">
    <property type="nucleotide sequence ID" value="NZ_CP028901.1"/>
</dbReference>
<feature type="domain" description="Rhodanese" evidence="2">
    <location>
        <begin position="239"/>
        <end position="351"/>
    </location>
</feature>
<dbReference type="AlphaFoldDB" id="A0A2R4XLX8"/>
<dbReference type="InterPro" id="IPR036873">
    <property type="entry name" value="Rhodanese-like_dom_sf"/>
</dbReference>
<dbReference type="PANTHER" id="PTHR43855:SF1">
    <property type="entry name" value="THIOSULFATE SULFURTRANSFERASE"/>
    <property type="match status" value="1"/>
</dbReference>
<dbReference type="SUPFAM" id="SSF52821">
    <property type="entry name" value="Rhodanese/Cell cycle control phosphatase"/>
    <property type="match status" value="2"/>
</dbReference>
<keyword evidence="4" id="KW-1185">Reference proteome</keyword>
<dbReference type="SMART" id="SM00450">
    <property type="entry name" value="RHOD"/>
    <property type="match status" value="2"/>
</dbReference>
<proteinExistence type="predicted"/>
<evidence type="ECO:0000313" key="4">
    <source>
        <dbReference type="Proteomes" id="UP000244571"/>
    </source>
</evidence>
<sequence length="362" mass="39483">MQTGSDVMAQSTYPAMLSMKKVHRPVWTVATLLLIILATQWVTYQGSAYATGSSQAAFSPAAPQGQDDPDLAPESQWVIGPHDALGMIAAGATLLDARTLAARKIWPASLNALPVHWQDFSYKAFQDRGVPLPAQEGAGILHEMAVTSERPVIVLGDWAEGWGEDGRVVWTLRQWGYRQVFMVDGGHAALEKARALGKSSTLVDGMAHQTSHQLPAQKAAQPAQDVAEVSTSQVRELLDHEDIVFLDVREPREYAGATPYGESRGGHLPGAVNVWFKAFLSEEGTLRSASEVHNILVRAGALDASSAQESPMIVVYGSGGFRSAWVAGVLSHYGYDVRHYAGSMWQWSDRPWFWYPLVTASR</sequence>
<dbReference type="PANTHER" id="PTHR43855">
    <property type="entry name" value="THIOSULFATE SULFURTRANSFERASE"/>
    <property type="match status" value="1"/>
</dbReference>
<dbReference type="EMBL" id="CP028901">
    <property type="protein sequence ID" value="AWB34784.1"/>
    <property type="molecule type" value="Genomic_DNA"/>
</dbReference>
<name>A0A2R4XLX8_9BURK</name>
<dbReference type="InterPro" id="IPR051126">
    <property type="entry name" value="Thiosulfate_sulfurtransferase"/>
</dbReference>
<accession>A0A2R4XLX8</accession>
<feature type="domain" description="Rhodanese" evidence="2">
    <location>
        <begin position="88"/>
        <end position="199"/>
    </location>
</feature>
<organism evidence="3 4">
    <name type="scientific">Orrella marina</name>
    <dbReference type="NCBI Taxonomy" id="2163011"/>
    <lineage>
        <taxon>Bacteria</taxon>
        <taxon>Pseudomonadati</taxon>
        <taxon>Pseudomonadota</taxon>
        <taxon>Betaproteobacteria</taxon>
        <taxon>Burkholderiales</taxon>
        <taxon>Alcaligenaceae</taxon>
        <taxon>Orrella</taxon>
    </lineage>
</organism>
<dbReference type="Gene3D" id="3.40.250.10">
    <property type="entry name" value="Rhodanese-like domain"/>
    <property type="match status" value="2"/>
</dbReference>
<reference evidence="3 4" key="1">
    <citation type="submission" date="2018-04" db="EMBL/GenBank/DDBJ databases">
        <title>Bordetella sp. HZ20 isolated from seawater.</title>
        <authorList>
            <person name="Sun C."/>
        </authorList>
    </citation>
    <scope>NUCLEOTIDE SEQUENCE [LARGE SCALE GENOMIC DNA]</scope>
    <source>
        <strain evidence="3 4">HZ20</strain>
    </source>
</reference>
<dbReference type="OrthoDB" id="9781034at2"/>
<gene>
    <name evidence="3" type="ORF">DBV39_14810</name>
</gene>
<dbReference type="Proteomes" id="UP000244571">
    <property type="component" value="Chromosome"/>
</dbReference>
<keyword evidence="1" id="KW-0677">Repeat</keyword>
<evidence type="ECO:0000256" key="1">
    <source>
        <dbReference type="ARBA" id="ARBA00022737"/>
    </source>
</evidence>
<dbReference type="InterPro" id="IPR001763">
    <property type="entry name" value="Rhodanese-like_dom"/>
</dbReference>
<dbReference type="KEGG" id="boz:DBV39_14810"/>
<evidence type="ECO:0000259" key="2">
    <source>
        <dbReference type="PROSITE" id="PS50206"/>
    </source>
</evidence>
<protein>
    <recommendedName>
        <fullName evidence="2">Rhodanese domain-containing protein</fullName>
    </recommendedName>
</protein>